<dbReference type="GO" id="GO:0007059">
    <property type="term" value="P:chromosome segregation"/>
    <property type="evidence" value="ECO:0007669"/>
    <property type="project" value="TreeGrafter"/>
</dbReference>
<name>A0AB37U8R8_9CYAN</name>
<dbReference type="Proteomes" id="UP000282574">
    <property type="component" value="Unassembled WGS sequence"/>
</dbReference>
<comment type="caution">
    <text evidence="3">The sequence shown here is derived from an EMBL/GenBank/DDBJ whole genome shotgun (WGS) entry which is preliminary data.</text>
</comment>
<dbReference type="PANTHER" id="PTHR33375:SF7">
    <property type="entry name" value="CHROMOSOME 2-PARTITIONING PROTEIN PARB-RELATED"/>
    <property type="match status" value="1"/>
</dbReference>
<dbReference type="SUPFAM" id="SSF109709">
    <property type="entry name" value="KorB DNA-binding domain-like"/>
    <property type="match status" value="1"/>
</dbReference>
<protein>
    <recommendedName>
        <fullName evidence="2">ParB-like N-terminal domain-containing protein</fullName>
    </recommendedName>
</protein>
<evidence type="ECO:0000313" key="4">
    <source>
        <dbReference type="Proteomes" id="UP000282574"/>
    </source>
</evidence>
<sequence>MTRRSLKEAVQGSGLTEESNLKAFVFGNNISTTGATTQAGDRRVVPRTSIHRTFSFTPDRQPVRHSYDREKLKQWVQSDIAPNGIQSPLWVRPLPGGSDREYELVAGLRRHLAAEILALDSVPVIVYHWTDEEAFEASLSENTNRQDFSPLEYADGALKLLALKLNCSIEDAVSLLYRMDNEVKGKVTHNVVGSQHGEAIALVFNFLGQSTWKSFVSHYLPLLRKPSEVLEAIRAGRIEYTKGLEIAKEKDPTNRRLLLEAAIEQRLSLSAIRERMKPVAPSGVEPTLQHRFADTYKRVKQAKVWHDPKKAKELEKLLARLELLIQQE</sequence>
<gene>
    <name evidence="3" type="ORF">DSM107010_71110</name>
</gene>
<dbReference type="GO" id="GO:0005694">
    <property type="term" value="C:chromosome"/>
    <property type="evidence" value="ECO:0007669"/>
    <property type="project" value="TreeGrafter"/>
</dbReference>
<dbReference type="InterPro" id="IPR004437">
    <property type="entry name" value="ParB/RepB/Spo0J"/>
</dbReference>
<dbReference type="SMART" id="SM00470">
    <property type="entry name" value="ParB"/>
    <property type="match status" value="1"/>
</dbReference>
<evidence type="ECO:0000259" key="2">
    <source>
        <dbReference type="SMART" id="SM00470"/>
    </source>
</evidence>
<comment type="similarity">
    <text evidence="1">Belongs to the ParB family.</text>
</comment>
<dbReference type="EMBL" id="RSCK01000189">
    <property type="protein sequence ID" value="RUS95843.1"/>
    <property type="molecule type" value="Genomic_DNA"/>
</dbReference>
<dbReference type="InterPro" id="IPR036086">
    <property type="entry name" value="ParB/Sulfiredoxin_sf"/>
</dbReference>
<keyword evidence="4" id="KW-1185">Reference proteome</keyword>
<dbReference type="PANTHER" id="PTHR33375">
    <property type="entry name" value="CHROMOSOME-PARTITIONING PROTEIN PARB-RELATED"/>
    <property type="match status" value="1"/>
</dbReference>
<evidence type="ECO:0000256" key="1">
    <source>
        <dbReference type="ARBA" id="ARBA00006295"/>
    </source>
</evidence>
<dbReference type="NCBIfam" id="TIGR00180">
    <property type="entry name" value="parB_part"/>
    <property type="match status" value="1"/>
</dbReference>
<proteinExistence type="inferred from homology"/>
<dbReference type="Gene3D" id="1.10.10.2830">
    <property type="match status" value="1"/>
</dbReference>
<evidence type="ECO:0000313" key="3">
    <source>
        <dbReference type="EMBL" id="RUS95843.1"/>
    </source>
</evidence>
<dbReference type="Pfam" id="PF02195">
    <property type="entry name" value="ParB_N"/>
    <property type="match status" value="1"/>
</dbReference>
<dbReference type="InterPro" id="IPR003115">
    <property type="entry name" value="ParB_N"/>
</dbReference>
<dbReference type="SUPFAM" id="SSF110849">
    <property type="entry name" value="ParB/Sulfiredoxin"/>
    <property type="match status" value="1"/>
</dbReference>
<reference evidence="3 4" key="1">
    <citation type="journal article" date="2019" name="Genome Biol. Evol.">
        <title>Day and night: Metabolic profiles and evolutionary relationships of six axenic non-marine cyanobacteria.</title>
        <authorList>
            <person name="Will S.E."/>
            <person name="Henke P."/>
            <person name="Boedeker C."/>
            <person name="Huang S."/>
            <person name="Brinkmann H."/>
            <person name="Rohde M."/>
            <person name="Jarek M."/>
            <person name="Friedl T."/>
            <person name="Seufert S."/>
            <person name="Schumacher M."/>
            <person name="Overmann J."/>
            <person name="Neumann-Schaal M."/>
            <person name="Petersen J."/>
        </authorList>
    </citation>
    <scope>NUCLEOTIDE SEQUENCE [LARGE SCALE GENOMIC DNA]</scope>
    <source>
        <strain evidence="3 4">SAG 39.79</strain>
    </source>
</reference>
<dbReference type="InterPro" id="IPR050336">
    <property type="entry name" value="Chromosome_partition/occlusion"/>
</dbReference>
<dbReference type="GO" id="GO:0003677">
    <property type="term" value="F:DNA binding"/>
    <property type="evidence" value="ECO:0007669"/>
    <property type="project" value="InterPro"/>
</dbReference>
<organism evidence="3 4">
    <name type="scientific">Chroococcidiopsis cubana SAG 39.79</name>
    <dbReference type="NCBI Taxonomy" id="388085"/>
    <lineage>
        <taxon>Bacteria</taxon>
        <taxon>Bacillati</taxon>
        <taxon>Cyanobacteriota</taxon>
        <taxon>Cyanophyceae</taxon>
        <taxon>Chroococcidiopsidales</taxon>
        <taxon>Chroococcidiopsidaceae</taxon>
        <taxon>Chroococcidiopsis</taxon>
    </lineage>
</organism>
<accession>A0AB37U8R8</accession>
<dbReference type="RefSeq" id="WP_106169187.1">
    <property type="nucleotide sequence ID" value="NZ_JAVKZF010000009.1"/>
</dbReference>
<dbReference type="AlphaFoldDB" id="A0AB37U8R8"/>
<dbReference type="Gene3D" id="3.90.1530.30">
    <property type="match status" value="1"/>
</dbReference>
<feature type="domain" description="ParB-like N-terminal" evidence="2">
    <location>
        <begin position="49"/>
        <end position="143"/>
    </location>
</feature>